<gene>
    <name evidence="2" type="ORF">S01H1_78841</name>
</gene>
<dbReference type="EMBL" id="BARS01053092">
    <property type="protein sequence ID" value="GAG48617.1"/>
    <property type="molecule type" value="Genomic_DNA"/>
</dbReference>
<comment type="caution">
    <text evidence="2">The sequence shown here is derived from an EMBL/GenBank/DDBJ whole genome shotgun (WGS) entry which is preliminary data.</text>
</comment>
<protein>
    <recommendedName>
        <fullName evidence="1">Class II aldolase/adducin N-terminal domain-containing protein</fullName>
    </recommendedName>
</protein>
<feature type="non-terminal residue" evidence="2">
    <location>
        <position position="54"/>
    </location>
</feature>
<dbReference type="SUPFAM" id="SSF53639">
    <property type="entry name" value="AraD/HMP-PK domain-like"/>
    <property type="match status" value="1"/>
</dbReference>
<dbReference type="InterPro" id="IPR001303">
    <property type="entry name" value="Aldolase_II/adducin_N"/>
</dbReference>
<name>X0YNW8_9ZZZZ</name>
<dbReference type="AlphaFoldDB" id="X0YNW8"/>
<accession>X0YNW8</accession>
<organism evidence="2">
    <name type="scientific">marine sediment metagenome</name>
    <dbReference type="NCBI Taxonomy" id="412755"/>
    <lineage>
        <taxon>unclassified sequences</taxon>
        <taxon>metagenomes</taxon>
        <taxon>ecological metagenomes</taxon>
    </lineage>
</organism>
<evidence type="ECO:0000313" key="2">
    <source>
        <dbReference type="EMBL" id="GAG48617.1"/>
    </source>
</evidence>
<sequence length="54" mass="6228">MKKEIAHYSHKIARKHFVMGTMGNISVRGRGEVWIKRGGAWMEKAKPSDFVKIE</sequence>
<dbReference type="Pfam" id="PF00596">
    <property type="entry name" value="Aldolase_II"/>
    <property type="match status" value="1"/>
</dbReference>
<feature type="domain" description="Class II aldolase/adducin N-terminal" evidence="1">
    <location>
        <begin position="4"/>
        <end position="53"/>
    </location>
</feature>
<evidence type="ECO:0000259" key="1">
    <source>
        <dbReference type="Pfam" id="PF00596"/>
    </source>
</evidence>
<dbReference type="Gene3D" id="3.40.225.10">
    <property type="entry name" value="Class II aldolase/adducin N-terminal domain"/>
    <property type="match status" value="1"/>
</dbReference>
<dbReference type="InterPro" id="IPR036409">
    <property type="entry name" value="Aldolase_II/adducin_N_sf"/>
</dbReference>
<reference evidence="2" key="1">
    <citation type="journal article" date="2014" name="Front. Microbiol.">
        <title>High frequency of phylogenetically diverse reductive dehalogenase-homologous genes in deep subseafloor sedimentary metagenomes.</title>
        <authorList>
            <person name="Kawai M."/>
            <person name="Futagami T."/>
            <person name="Toyoda A."/>
            <person name="Takaki Y."/>
            <person name="Nishi S."/>
            <person name="Hori S."/>
            <person name="Arai W."/>
            <person name="Tsubouchi T."/>
            <person name="Morono Y."/>
            <person name="Uchiyama I."/>
            <person name="Ito T."/>
            <person name="Fujiyama A."/>
            <person name="Inagaki F."/>
            <person name="Takami H."/>
        </authorList>
    </citation>
    <scope>NUCLEOTIDE SEQUENCE</scope>
    <source>
        <strain evidence="2">Expedition CK06-06</strain>
    </source>
</reference>
<proteinExistence type="predicted"/>